<comment type="caution">
    <text evidence="2">The sequence shown here is derived from an EMBL/GenBank/DDBJ whole genome shotgun (WGS) entry which is preliminary data.</text>
</comment>
<evidence type="ECO:0000313" key="2">
    <source>
        <dbReference type="EMBL" id="GFO35246.1"/>
    </source>
</evidence>
<name>A0AAV4CTL4_9GAST</name>
<accession>A0AAV4CTL4</accession>
<dbReference type="AlphaFoldDB" id="A0AAV4CTL4"/>
<reference evidence="2 3" key="1">
    <citation type="journal article" date="2021" name="Elife">
        <title>Chloroplast acquisition without the gene transfer in kleptoplastic sea slugs, Plakobranchus ocellatus.</title>
        <authorList>
            <person name="Maeda T."/>
            <person name="Takahashi S."/>
            <person name="Yoshida T."/>
            <person name="Shimamura S."/>
            <person name="Takaki Y."/>
            <person name="Nagai Y."/>
            <person name="Toyoda A."/>
            <person name="Suzuki Y."/>
            <person name="Arimoto A."/>
            <person name="Ishii H."/>
            <person name="Satoh N."/>
            <person name="Nishiyama T."/>
            <person name="Hasebe M."/>
            <person name="Maruyama T."/>
            <person name="Minagawa J."/>
            <person name="Obokata J."/>
            <person name="Shigenobu S."/>
        </authorList>
    </citation>
    <scope>NUCLEOTIDE SEQUENCE [LARGE SCALE GENOMIC DNA]</scope>
</reference>
<keyword evidence="3" id="KW-1185">Reference proteome</keyword>
<keyword evidence="1" id="KW-0732">Signal</keyword>
<gene>
    <name evidence="2" type="ORF">PoB_006175100</name>
</gene>
<dbReference type="EMBL" id="BLXT01006999">
    <property type="protein sequence ID" value="GFO35246.1"/>
    <property type="molecule type" value="Genomic_DNA"/>
</dbReference>
<organism evidence="2 3">
    <name type="scientific">Plakobranchus ocellatus</name>
    <dbReference type="NCBI Taxonomy" id="259542"/>
    <lineage>
        <taxon>Eukaryota</taxon>
        <taxon>Metazoa</taxon>
        <taxon>Spiralia</taxon>
        <taxon>Lophotrochozoa</taxon>
        <taxon>Mollusca</taxon>
        <taxon>Gastropoda</taxon>
        <taxon>Heterobranchia</taxon>
        <taxon>Euthyneura</taxon>
        <taxon>Panpulmonata</taxon>
        <taxon>Sacoglossa</taxon>
        <taxon>Placobranchoidea</taxon>
        <taxon>Plakobranchidae</taxon>
        <taxon>Plakobranchus</taxon>
    </lineage>
</organism>
<feature type="signal peptide" evidence="1">
    <location>
        <begin position="1"/>
        <end position="17"/>
    </location>
</feature>
<evidence type="ECO:0000313" key="3">
    <source>
        <dbReference type="Proteomes" id="UP000735302"/>
    </source>
</evidence>
<proteinExistence type="predicted"/>
<evidence type="ECO:0000256" key="1">
    <source>
        <dbReference type="SAM" id="SignalP"/>
    </source>
</evidence>
<protein>
    <submittedName>
        <fullName evidence="2">Uncharacterized protein</fullName>
    </submittedName>
</protein>
<dbReference type="Proteomes" id="UP000735302">
    <property type="component" value="Unassembled WGS sequence"/>
</dbReference>
<sequence length="135" mass="14848">MFLRAACLFVAVALVSSEEPVEDPKRVILSAFLTGVGRPLMVQCVAKGQNSKIQFVRDLKLYSSDLSDEPIFTELRPSEDYEMETEASMAERSVRLTWKSPSDGGCRIYKCVASGECPSGQPVQVYSTLKMAIGC</sequence>
<feature type="chain" id="PRO_5043988454" evidence="1">
    <location>
        <begin position="18"/>
        <end position="135"/>
    </location>
</feature>